<dbReference type="PANTHER" id="PTHR47972">
    <property type="entry name" value="KINESIN-LIKE PROTEIN KLP-3"/>
    <property type="match status" value="1"/>
</dbReference>
<evidence type="ECO:0000256" key="5">
    <source>
        <dbReference type="PROSITE-ProRule" id="PRU00283"/>
    </source>
</evidence>
<feature type="compositionally biased region" description="Polar residues" evidence="7">
    <location>
        <begin position="217"/>
        <end position="232"/>
    </location>
</feature>
<dbReference type="InterPro" id="IPR027417">
    <property type="entry name" value="P-loop_NTPase"/>
</dbReference>
<comment type="similarity">
    <text evidence="5">Belongs to the TRAFAC class myosin-kinesin ATPase superfamily. Kinesin family.</text>
</comment>
<keyword evidence="2 5" id="KW-0547">Nucleotide-binding</keyword>
<evidence type="ECO:0000256" key="1">
    <source>
        <dbReference type="ARBA" id="ARBA00004245"/>
    </source>
</evidence>
<keyword evidence="4" id="KW-0206">Cytoskeleton</keyword>
<evidence type="ECO:0000256" key="2">
    <source>
        <dbReference type="ARBA" id="ARBA00022741"/>
    </source>
</evidence>
<feature type="compositionally biased region" description="Polar residues" evidence="7">
    <location>
        <begin position="148"/>
        <end position="172"/>
    </location>
</feature>
<evidence type="ECO:0000256" key="6">
    <source>
        <dbReference type="SAM" id="Coils"/>
    </source>
</evidence>
<evidence type="ECO:0000256" key="3">
    <source>
        <dbReference type="ARBA" id="ARBA00022840"/>
    </source>
</evidence>
<keyword evidence="5" id="KW-0505">Motor protein</keyword>
<name>A0A8E0VL27_9TREM</name>
<reference evidence="9" key="1">
    <citation type="submission" date="2019-05" db="EMBL/GenBank/DDBJ databases">
        <title>Annotation for the trematode Fasciolopsis buski.</title>
        <authorList>
            <person name="Choi Y.-J."/>
        </authorList>
    </citation>
    <scope>NUCLEOTIDE SEQUENCE</scope>
    <source>
        <strain evidence="9">HT</strain>
        <tissue evidence="9">Whole worm</tissue>
    </source>
</reference>
<keyword evidence="3 5" id="KW-0067">ATP-binding</keyword>
<keyword evidence="10" id="KW-1185">Reference proteome</keyword>
<comment type="caution">
    <text evidence="9">The sequence shown here is derived from an EMBL/GenBank/DDBJ whole genome shotgun (WGS) entry which is preliminary data.</text>
</comment>
<dbReference type="GO" id="GO:0007018">
    <property type="term" value="P:microtubule-based movement"/>
    <property type="evidence" value="ECO:0007669"/>
    <property type="project" value="InterPro"/>
</dbReference>
<dbReference type="PRINTS" id="PR00380">
    <property type="entry name" value="KINESINHEAVY"/>
</dbReference>
<dbReference type="SMART" id="SM00129">
    <property type="entry name" value="KISc"/>
    <property type="match status" value="1"/>
</dbReference>
<dbReference type="SUPFAM" id="SSF52540">
    <property type="entry name" value="P-loop containing nucleoside triphosphate hydrolases"/>
    <property type="match status" value="1"/>
</dbReference>
<comment type="subcellular location">
    <subcellularLocation>
        <location evidence="1">Cytoplasm</location>
        <location evidence="1">Cytoskeleton</location>
    </subcellularLocation>
</comment>
<dbReference type="GO" id="GO:0015630">
    <property type="term" value="C:microtubule cytoskeleton"/>
    <property type="evidence" value="ECO:0007669"/>
    <property type="project" value="TreeGrafter"/>
</dbReference>
<evidence type="ECO:0000256" key="4">
    <source>
        <dbReference type="ARBA" id="ARBA00023212"/>
    </source>
</evidence>
<dbReference type="Proteomes" id="UP000728185">
    <property type="component" value="Unassembled WGS sequence"/>
</dbReference>
<feature type="compositionally biased region" description="Basic and acidic residues" evidence="7">
    <location>
        <begin position="113"/>
        <end position="147"/>
    </location>
</feature>
<dbReference type="PANTHER" id="PTHR47972:SF63">
    <property type="entry name" value="KINESIN FAMILY MEMBER 25"/>
    <property type="match status" value="1"/>
</dbReference>
<feature type="domain" description="Kinesin motor" evidence="8">
    <location>
        <begin position="440"/>
        <end position="906"/>
    </location>
</feature>
<feature type="binding site" evidence="5">
    <location>
        <begin position="522"/>
        <end position="529"/>
    </location>
    <ligand>
        <name>ATP</name>
        <dbReference type="ChEBI" id="CHEBI:30616"/>
    </ligand>
</feature>
<organism evidence="9 10">
    <name type="scientific">Fasciolopsis buskii</name>
    <dbReference type="NCBI Taxonomy" id="27845"/>
    <lineage>
        <taxon>Eukaryota</taxon>
        <taxon>Metazoa</taxon>
        <taxon>Spiralia</taxon>
        <taxon>Lophotrochozoa</taxon>
        <taxon>Platyhelminthes</taxon>
        <taxon>Trematoda</taxon>
        <taxon>Digenea</taxon>
        <taxon>Plagiorchiida</taxon>
        <taxon>Echinostomata</taxon>
        <taxon>Echinostomatoidea</taxon>
        <taxon>Fasciolidae</taxon>
        <taxon>Fasciolopsis</taxon>
    </lineage>
</organism>
<dbReference type="GO" id="GO:0003777">
    <property type="term" value="F:microtubule motor activity"/>
    <property type="evidence" value="ECO:0007669"/>
    <property type="project" value="InterPro"/>
</dbReference>
<evidence type="ECO:0000313" key="10">
    <source>
        <dbReference type="Proteomes" id="UP000728185"/>
    </source>
</evidence>
<feature type="coiled-coil region" evidence="6">
    <location>
        <begin position="302"/>
        <end position="416"/>
    </location>
</feature>
<dbReference type="OrthoDB" id="123929at2759"/>
<dbReference type="PROSITE" id="PS50067">
    <property type="entry name" value="KINESIN_MOTOR_2"/>
    <property type="match status" value="1"/>
</dbReference>
<keyword evidence="4" id="KW-0963">Cytoplasm</keyword>
<dbReference type="Gene3D" id="3.40.850.10">
    <property type="entry name" value="Kinesin motor domain"/>
    <property type="match status" value="2"/>
</dbReference>
<evidence type="ECO:0000259" key="8">
    <source>
        <dbReference type="PROSITE" id="PS50067"/>
    </source>
</evidence>
<dbReference type="InterPro" id="IPR036961">
    <property type="entry name" value="Kinesin_motor_dom_sf"/>
</dbReference>
<gene>
    <name evidence="9" type="ORF">FBUS_00254</name>
</gene>
<dbReference type="GO" id="GO:0005524">
    <property type="term" value="F:ATP binding"/>
    <property type="evidence" value="ECO:0007669"/>
    <property type="project" value="UniProtKB-UniRule"/>
</dbReference>
<feature type="region of interest" description="Disordered" evidence="7">
    <location>
        <begin position="65"/>
        <end position="177"/>
    </location>
</feature>
<proteinExistence type="inferred from homology"/>
<feature type="region of interest" description="Disordered" evidence="7">
    <location>
        <begin position="217"/>
        <end position="256"/>
    </location>
</feature>
<dbReference type="InterPro" id="IPR001752">
    <property type="entry name" value="Kinesin_motor_dom"/>
</dbReference>
<dbReference type="InterPro" id="IPR027640">
    <property type="entry name" value="Kinesin-like_fam"/>
</dbReference>
<keyword evidence="6" id="KW-0175">Coiled coil</keyword>
<dbReference type="AlphaFoldDB" id="A0A8E0VL27"/>
<sequence length="925" mass="103303">MKTRQQTSNLFGKIDQTYCNFHPERNTENSIIKNDLTRGSNIRLKNTNNALLIGTSPQVIQPVNFKQQQSKEHKHSSQESPNSREQSSVTGLGYSSFSAESSEDLDFGSSAVEPRDLFGNDSKADDHTIEKSATVSRREFRSEDEQVSKTIANSENVGNVGDNDNSTGTASTDHFKDTTDRINSRSFAIGQRVKQAWIMAKKTLKSETYQAPKNFQRSYQSPLSQTGSTSAPNKGDQLRTKPWPPTVSLSATSRSRSSEDVPINASYILLRNHTETLMKSLKDATSKLAHRDMEMQRLLSVNRQLGERYSQIRNQYTELAREQARLRQRYDMLVVKGMDHEQLRMCNSRLETQLSEVQAQLAKAEERANQSTRRLGRVEAEAKDIAQSVTSADMQLANLKIELQRKEAQIAALTSRQYMNATREMQTRAILNELIEMRGNIRVLIRCHENPEEESMFRFLGDDTLALKSQKKTGSLRRQTNQLFKVHRVFQSGTAQRAVFDELRDVISSCVDGYGVSIITYGQTGTGKTYTMLGAPKKPGIIPRAARHLLVQCTHRAPLWTYRLSIAVVQNIFCSPEVYKEAIIDLLGDPIQPTNIQQLGRVNLHDNGRQILLRGAKEIEVHTEEEILEAIRKARIRRQISAHLLNTSPSYLHFIVILRVRGACLLTTHALDLYEMSHKQSKISHPHFQGDRHPIAPPKLGNISGSCGGDVDFNQAQLVTHGLLMLCDLAGFDSWNPSQTLLPPVTTQSMPSPNLQPHPTALDFSTISQPIKHMTELKPINSMESRLLSDLDSDHPVATATNAIVTPVTGLVIHGKGQNKADSEAMENKHLGRSLITLSRVIDALVESEGNAKSHIPYRDTKLTHLLKPCLTGDAKCMLIITLNTQRACLDASLRSLKLASKASQIALGQAKKNATLRGGIRTFT</sequence>
<dbReference type="Pfam" id="PF00225">
    <property type="entry name" value="Kinesin"/>
    <property type="match status" value="2"/>
</dbReference>
<evidence type="ECO:0000313" key="9">
    <source>
        <dbReference type="EMBL" id="KAA0191717.1"/>
    </source>
</evidence>
<dbReference type="GO" id="GO:0008017">
    <property type="term" value="F:microtubule binding"/>
    <property type="evidence" value="ECO:0007669"/>
    <property type="project" value="InterPro"/>
</dbReference>
<feature type="compositionally biased region" description="Polar residues" evidence="7">
    <location>
        <begin position="81"/>
        <end position="100"/>
    </location>
</feature>
<protein>
    <submittedName>
        <fullName evidence="9">Kinesin protein</fullName>
    </submittedName>
</protein>
<evidence type="ECO:0000256" key="7">
    <source>
        <dbReference type="SAM" id="MobiDB-lite"/>
    </source>
</evidence>
<accession>A0A8E0VL27</accession>
<dbReference type="EMBL" id="LUCM01006166">
    <property type="protein sequence ID" value="KAA0191717.1"/>
    <property type="molecule type" value="Genomic_DNA"/>
</dbReference>